<evidence type="ECO:0000313" key="2">
    <source>
        <dbReference type="EMBL" id="AGO82691.1"/>
    </source>
</evidence>
<dbReference type="RefSeq" id="YP_008319360.1">
    <property type="nucleotide sequence ID" value="NC_021858.1"/>
</dbReference>
<dbReference type="Proteomes" id="UP000201566">
    <property type="component" value="Segment"/>
</dbReference>
<protein>
    <submittedName>
        <fullName evidence="2">Uncharacterized protein</fullName>
    </submittedName>
</protein>
<dbReference type="GeneID" id="16512105"/>
<evidence type="ECO:0000313" key="3">
    <source>
        <dbReference type="Proteomes" id="UP000201566"/>
    </source>
</evidence>
<gene>
    <name evidence="2" type="ORF">pdul_cds_573</name>
</gene>
<dbReference type="KEGG" id="vg:16512105"/>
<organism evidence="2 3">
    <name type="scientific">Pandoravirus dulcis</name>
    <dbReference type="NCBI Taxonomy" id="1349409"/>
    <lineage>
        <taxon>Viruses</taxon>
        <taxon>Pandoravirus</taxon>
    </lineage>
</organism>
<proteinExistence type="predicted"/>
<feature type="region of interest" description="Disordered" evidence="1">
    <location>
        <begin position="280"/>
        <end position="301"/>
    </location>
</feature>
<name>S4VX81_9VIRU</name>
<evidence type="ECO:0000256" key="1">
    <source>
        <dbReference type="SAM" id="MobiDB-lite"/>
    </source>
</evidence>
<reference evidence="2 3" key="1">
    <citation type="journal article" date="2013" name="Science">
        <title>Pandoraviruses: amoeba viruses with genomes up to 2.5 Mb reaching that of parasitic eukaryotes.</title>
        <authorList>
            <person name="Philippe N."/>
            <person name="Legendre M."/>
            <person name="Doutre G."/>
            <person name="Coute Y."/>
            <person name="Poirot O."/>
            <person name="Lescot M."/>
            <person name="Arslan D."/>
            <person name="Seltzer V."/>
            <person name="Bertaux L."/>
            <person name="Bruley C."/>
            <person name="Garin J."/>
            <person name="Claverie J.M."/>
            <person name="Abergel C."/>
        </authorList>
    </citation>
    <scope>NUCLEOTIDE SEQUENCE [LARGE SCALE GENOMIC DNA]</scope>
    <source>
        <strain evidence="2">Melbourne</strain>
    </source>
</reference>
<dbReference type="EMBL" id="KC977570">
    <property type="protein sequence ID" value="AGO82691.1"/>
    <property type="molecule type" value="Genomic_DNA"/>
</dbReference>
<accession>S4VX81</accession>
<sequence length="301" mass="32358">MGTTHSMVQMPGVDHHGRVVYGGDSNVGVSRDPADVRRALMACVDLDKGAVDAAALLAAEHRHNQTVAVDVLRAMSHGDVLSVQGIECLLENPDENAPHGHSTGARAYHVSSDAPVLHHYTEAAVADAIATAVSAGAALLLWTRSRRGTRTLDSRLGIIGDRMWLPTVVRALALGPGLGPWTGDCMARMRLLLDFVVQLCARRNRERSDLSAEHAFASRLAQYAMCSKDDLQLSWCSISGTSADASRYVATCAERRAREMLVWLSALERTPVVAEHLLPGSARSGQSHDQASGLRPAECQQ</sequence>